<dbReference type="GO" id="GO:0016787">
    <property type="term" value="F:hydrolase activity"/>
    <property type="evidence" value="ECO:0007669"/>
    <property type="project" value="TreeGrafter"/>
</dbReference>
<feature type="transmembrane region" description="Helical" evidence="6">
    <location>
        <begin position="141"/>
        <end position="160"/>
    </location>
</feature>
<keyword evidence="8" id="KW-1185">Reference proteome</keyword>
<dbReference type="HOGENOM" id="CLU_079086_4_0_7"/>
<keyword evidence="4 6" id="KW-1133">Transmembrane helix</keyword>
<protein>
    <submittedName>
        <fullName evidence="7">YhhN family protein</fullName>
    </submittedName>
</protein>
<comment type="similarity">
    <text evidence="2">Belongs to the TMEM86 family.</text>
</comment>
<evidence type="ECO:0000256" key="4">
    <source>
        <dbReference type="ARBA" id="ARBA00022989"/>
    </source>
</evidence>
<evidence type="ECO:0000256" key="3">
    <source>
        <dbReference type="ARBA" id="ARBA00022692"/>
    </source>
</evidence>
<keyword evidence="5 6" id="KW-0472">Membrane</keyword>
<dbReference type="EMBL" id="CP001804">
    <property type="protein sequence ID" value="ACY13097.1"/>
    <property type="molecule type" value="Genomic_DNA"/>
</dbReference>
<organism evidence="7 8">
    <name type="scientific">Haliangium ochraceum (strain DSM 14365 / JCM 11303 / SMP-2)</name>
    <dbReference type="NCBI Taxonomy" id="502025"/>
    <lineage>
        <taxon>Bacteria</taxon>
        <taxon>Pseudomonadati</taxon>
        <taxon>Myxococcota</taxon>
        <taxon>Polyangia</taxon>
        <taxon>Haliangiales</taxon>
        <taxon>Kofleriaceae</taxon>
        <taxon>Haliangium</taxon>
    </lineage>
</organism>
<dbReference type="Pfam" id="PF07947">
    <property type="entry name" value="YhhN"/>
    <property type="match status" value="1"/>
</dbReference>
<dbReference type="eggNOG" id="COG3714">
    <property type="taxonomic scope" value="Bacteria"/>
</dbReference>
<dbReference type="PANTHER" id="PTHR31885:SF6">
    <property type="entry name" value="GH04784P"/>
    <property type="match status" value="1"/>
</dbReference>
<feature type="transmembrane region" description="Helical" evidence="6">
    <location>
        <begin position="195"/>
        <end position="213"/>
    </location>
</feature>
<proteinExistence type="inferred from homology"/>
<dbReference type="GO" id="GO:0016020">
    <property type="term" value="C:membrane"/>
    <property type="evidence" value="ECO:0007669"/>
    <property type="project" value="UniProtKB-SubCell"/>
</dbReference>
<accession>D0LK63</accession>
<name>D0LK63_HALO1</name>
<evidence type="ECO:0000256" key="5">
    <source>
        <dbReference type="ARBA" id="ARBA00023136"/>
    </source>
</evidence>
<keyword evidence="3 6" id="KW-0812">Transmembrane</keyword>
<reference evidence="7 8" key="1">
    <citation type="journal article" date="2010" name="Stand. Genomic Sci.">
        <title>Complete genome sequence of Haliangium ochraceum type strain (SMP-2).</title>
        <authorList>
            <consortium name="US DOE Joint Genome Institute (JGI-PGF)"/>
            <person name="Ivanova N."/>
            <person name="Daum C."/>
            <person name="Lang E."/>
            <person name="Abt B."/>
            <person name="Kopitz M."/>
            <person name="Saunders E."/>
            <person name="Lapidus A."/>
            <person name="Lucas S."/>
            <person name="Glavina Del Rio T."/>
            <person name="Nolan M."/>
            <person name="Tice H."/>
            <person name="Copeland A."/>
            <person name="Cheng J.F."/>
            <person name="Chen F."/>
            <person name="Bruce D."/>
            <person name="Goodwin L."/>
            <person name="Pitluck S."/>
            <person name="Mavromatis K."/>
            <person name="Pati A."/>
            <person name="Mikhailova N."/>
            <person name="Chen A."/>
            <person name="Palaniappan K."/>
            <person name="Land M."/>
            <person name="Hauser L."/>
            <person name="Chang Y.J."/>
            <person name="Jeffries C.D."/>
            <person name="Detter J.C."/>
            <person name="Brettin T."/>
            <person name="Rohde M."/>
            <person name="Goker M."/>
            <person name="Bristow J."/>
            <person name="Markowitz V."/>
            <person name="Eisen J.A."/>
            <person name="Hugenholtz P."/>
            <person name="Kyrpides N.C."/>
            <person name="Klenk H.P."/>
        </authorList>
    </citation>
    <scope>NUCLEOTIDE SEQUENCE [LARGE SCALE GENOMIC DNA]</scope>
    <source>
        <strain evidence="8">DSM 14365 / CIP 107738 / JCM 11303 / AJ 13395 / SMP-2</strain>
    </source>
</reference>
<dbReference type="KEGG" id="hoh:Hoch_0456"/>
<gene>
    <name evidence="7" type="ordered locus">Hoch_0456</name>
</gene>
<feature type="transmembrane region" description="Helical" evidence="6">
    <location>
        <begin position="81"/>
        <end position="102"/>
    </location>
</feature>
<evidence type="ECO:0000256" key="6">
    <source>
        <dbReference type="SAM" id="Phobius"/>
    </source>
</evidence>
<evidence type="ECO:0000313" key="8">
    <source>
        <dbReference type="Proteomes" id="UP000001880"/>
    </source>
</evidence>
<dbReference type="STRING" id="502025.Hoch_0456"/>
<dbReference type="Proteomes" id="UP000001880">
    <property type="component" value="Chromosome"/>
</dbReference>
<sequence length="216" mass="23049">MTAAAACSVAVVAALIGGLIAEARAWRRSYGACKLLASAGFVATALSQGLPATPYGSYVLVGLLFAWLGDACLLTRDARGWWFRAGLVSFACTHLLFAWAFLHQDAEPRLLVLALAAMALPGALVWRWLEPLVAASMRRAVSVYIVIISTMVAAGLSAFAAGAPGLLAAGALLFYVSDMFVARQRFVVAEMRNRIIGLPLYYSAQLCLAWTVVLEH</sequence>
<dbReference type="AlphaFoldDB" id="D0LK63"/>
<feature type="transmembrane region" description="Helical" evidence="6">
    <location>
        <begin position="108"/>
        <end position="129"/>
    </location>
</feature>
<dbReference type="PANTHER" id="PTHR31885">
    <property type="entry name" value="GH04784P"/>
    <property type="match status" value="1"/>
</dbReference>
<evidence type="ECO:0000256" key="2">
    <source>
        <dbReference type="ARBA" id="ARBA00007375"/>
    </source>
</evidence>
<dbReference type="InterPro" id="IPR012506">
    <property type="entry name" value="TMEM86B-like"/>
</dbReference>
<evidence type="ECO:0000256" key="1">
    <source>
        <dbReference type="ARBA" id="ARBA00004141"/>
    </source>
</evidence>
<comment type="subcellular location">
    <subcellularLocation>
        <location evidence="1">Membrane</location>
        <topology evidence="1">Multi-pass membrane protein</topology>
    </subcellularLocation>
</comment>
<evidence type="ECO:0000313" key="7">
    <source>
        <dbReference type="EMBL" id="ACY13097.1"/>
    </source>
</evidence>